<keyword evidence="2" id="KW-0472">Membrane</keyword>
<reference evidence="3" key="1">
    <citation type="submission" date="2023-01" db="EMBL/GenBank/DDBJ databases">
        <authorList>
            <person name="Van Ghelder C."/>
            <person name="Rancurel C."/>
        </authorList>
    </citation>
    <scope>NUCLEOTIDE SEQUENCE</scope>
    <source>
        <strain evidence="3">CNCM I-4278</strain>
    </source>
</reference>
<evidence type="ECO:0000313" key="4">
    <source>
        <dbReference type="Proteomes" id="UP001152607"/>
    </source>
</evidence>
<keyword evidence="2" id="KW-0812">Transmembrane</keyword>
<protein>
    <submittedName>
        <fullName evidence="3">Uncharacterized protein</fullName>
    </submittedName>
</protein>
<dbReference type="AlphaFoldDB" id="A0A9W4UP86"/>
<comment type="caution">
    <text evidence="3">The sequence shown here is derived from an EMBL/GenBank/DDBJ whole genome shotgun (WGS) entry which is preliminary data.</text>
</comment>
<keyword evidence="4" id="KW-1185">Reference proteome</keyword>
<feature type="compositionally biased region" description="Basic and acidic residues" evidence="1">
    <location>
        <begin position="81"/>
        <end position="92"/>
    </location>
</feature>
<gene>
    <name evidence="3" type="ORF">PDIGIT_LOCUS12756</name>
</gene>
<feature type="region of interest" description="Disordered" evidence="1">
    <location>
        <begin position="42"/>
        <end position="92"/>
    </location>
</feature>
<evidence type="ECO:0000256" key="2">
    <source>
        <dbReference type="SAM" id="Phobius"/>
    </source>
</evidence>
<accession>A0A9W4UP86</accession>
<keyword evidence="2" id="KW-1133">Transmembrane helix</keyword>
<evidence type="ECO:0000313" key="3">
    <source>
        <dbReference type="EMBL" id="CAI6339595.1"/>
    </source>
</evidence>
<evidence type="ECO:0000256" key="1">
    <source>
        <dbReference type="SAM" id="MobiDB-lite"/>
    </source>
</evidence>
<sequence>MDEEDILAILFLLTILSLPLTLVLLTTSIIAYSRTKKWDLERRQRGTKSTSSDPEASASLLPENEDEEEDDFLDSEDEAEETARKVEAEKDSHKTFAQMWRKEFRRVWSGKGVKRIAEERERAERKKLAKAVAKELDRRERRRQRKAAAAAAAQGESLELDVLPKYEK</sequence>
<dbReference type="EMBL" id="CAOQHR010000009">
    <property type="protein sequence ID" value="CAI6339595.1"/>
    <property type="molecule type" value="Genomic_DNA"/>
</dbReference>
<dbReference type="OrthoDB" id="3795037at2759"/>
<organism evidence="3 4">
    <name type="scientific">Periconia digitata</name>
    <dbReference type="NCBI Taxonomy" id="1303443"/>
    <lineage>
        <taxon>Eukaryota</taxon>
        <taxon>Fungi</taxon>
        <taxon>Dikarya</taxon>
        <taxon>Ascomycota</taxon>
        <taxon>Pezizomycotina</taxon>
        <taxon>Dothideomycetes</taxon>
        <taxon>Pleosporomycetidae</taxon>
        <taxon>Pleosporales</taxon>
        <taxon>Massarineae</taxon>
        <taxon>Periconiaceae</taxon>
        <taxon>Periconia</taxon>
    </lineage>
</organism>
<feature type="transmembrane region" description="Helical" evidence="2">
    <location>
        <begin position="6"/>
        <end position="33"/>
    </location>
</feature>
<feature type="region of interest" description="Disordered" evidence="1">
    <location>
        <begin position="146"/>
        <end position="168"/>
    </location>
</feature>
<feature type="compositionally biased region" description="Acidic residues" evidence="1">
    <location>
        <begin position="63"/>
        <end position="80"/>
    </location>
</feature>
<proteinExistence type="predicted"/>
<name>A0A9W4UP86_9PLEO</name>
<dbReference type="Proteomes" id="UP001152607">
    <property type="component" value="Unassembled WGS sequence"/>
</dbReference>